<reference evidence="4 5" key="1">
    <citation type="journal article" date="2018" name="Int. J. Syst. Evol. Microbiol.">
        <title>Epidermidibacterium keratini gen. nov., sp. nov., a member of the family Sporichthyaceae, isolated from keratin epidermis.</title>
        <authorList>
            <person name="Lee D.G."/>
            <person name="Trujillo M.E."/>
            <person name="Kang S."/>
            <person name="Nam J.J."/>
            <person name="Kim Y.J."/>
        </authorList>
    </citation>
    <scope>NUCLEOTIDE SEQUENCE [LARGE SCALE GENOMIC DNA]</scope>
    <source>
        <strain evidence="4 5">EPI-7</strain>
    </source>
</reference>
<keyword evidence="2" id="KW-0479">Metal-binding</keyword>
<dbReference type="GO" id="GO:0050118">
    <property type="term" value="F:N-acetyldiaminopimelate deacetylase activity"/>
    <property type="evidence" value="ECO:0007669"/>
    <property type="project" value="UniProtKB-ARBA"/>
</dbReference>
<dbReference type="RefSeq" id="WP_159545985.1">
    <property type="nucleotide sequence ID" value="NZ_CP047156.1"/>
</dbReference>
<dbReference type="Proteomes" id="UP000463857">
    <property type="component" value="Chromosome"/>
</dbReference>
<dbReference type="GO" id="GO:0046872">
    <property type="term" value="F:metal ion binding"/>
    <property type="evidence" value="ECO:0007669"/>
    <property type="project" value="UniProtKB-KW"/>
</dbReference>
<dbReference type="NCBIfam" id="TIGR01891">
    <property type="entry name" value="amidohydrolases"/>
    <property type="match status" value="1"/>
</dbReference>
<accession>A0A7L4YPY9</accession>
<dbReference type="PIRSF" id="PIRSF005962">
    <property type="entry name" value="Pept_M20D_amidohydro"/>
    <property type="match status" value="1"/>
</dbReference>
<keyword evidence="2" id="KW-0464">Manganese</keyword>
<feature type="binding site" evidence="2">
    <location>
        <position position="105"/>
    </location>
    <ligand>
        <name>Mn(2+)</name>
        <dbReference type="ChEBI" id="CHEBI:29035"/>
        <label>2</label>
    </ligand>
</feature>
<evidence type="ECO:0000256" key="1">
    <source>
        <dbReference type="ARBA" id="ARBA00022801"/>
    </source>
</evidence>
<feature type="binding site" evidence="2">
    <location>
        <position position="167"/>
    </location>
    <ligand>
        <name>Mn(2+)</name>
        <dbReference type="ChEBI" id="CHEBI:29035"/>
        <label>2</label>
    </ligand>
</feature>
<proteinExistence type="predicted"/>
<dbReference type="PANTHER" id="PTHR11014:SF63">
    <property type="entry name" value="METALLOPEPTIDASE, PUTATIVE (AFU_ORTHOLOGUE AFUA_6G09600)-RELATED"/>
    <property type="match status" value="1"/>
</dbReference>
<feature type="binding site" evidence="2">
    <location>
        <position position="103"/>
    </location>
    <ligand>
        <name>Mn(2+)</name>
        <dbReference type="ChEBI" id="CHEBI:29035"/>
        <label>2</label>
    </ligand>
</feature>
<evidence type="ECO:0000313" key="5">
    <source>
        <dbReference type="Proteomes" id="UP000463857"/>
    </source>
</evidence>
<evidence type="ECO:0000256" key="2">
    <source>
        <dbReference type="PIRSR" id="PIRSR005962-1"/>
    </source>
</evidence>
<dbReference type="Gene3D" id="3.30.70.360">
    <property type="match status" value="1"/>
</dbReference>
<organism evidence="4 5">
    <name type="scientific">Epidermidibacterium keratini</name>
    <dbReference type="NCBI Taxonomy" id="1891644"/>
    <lineage>
        <taxon>Bacteria</taxon>
        <taxon>Bacillati</taxon>
        <taxon>Actinomycetota</taxon>
        <taxon>Actinomycetes</taxon>
        <taxon>Sporichthyales</taxon>
        <taxon>Sporichthyaceae</taxon>
        <taxon>Epidermidibacterium</taxon>
    </lineage>
</organism>
<dbReference type="OrthoDB" id="9777385at2"/>
<feature type="binding site" evidence="2">
    <location>
        <position position="370"/>
    </location>
    <ligand>
        <name>Mn(2+)</name>
        <dbReference type="ChEBI" id="CHEBI:29035"/>
        <label>2</label>
    </ligand>
</feature>
<sequence length="406" mass="43114">MNLREDASAIQDDLVQLRRTLHQIPEIGLDLPRTQETVMAELESLGLELHTGTKTTSITGVLRGGKQGSNPRTVLIRGDMDALPVDEETGLDFASTNGAMHACGHDLHTTALVGVARLLSAHRDQIAGDVVLMFQPGEEGFDGAGVMIEEGILDAAGHRVDAAFGMHVFSNMIASGQFVSRPGPMLSASHRLSVTVHGAGGHGSAPHRAKDPIITAAQMITALQTMVTRTFDIFDPVVITVGKISGGTKRNIIPDTASFEATVRRFSEASEQLLTEAVYRTLKGVAASYGVDVEIDFAAEYPTTVNAAEEVEFGANVIRELLGEERYEPLPQPISGSEDFSRVIAAVPGAFIGLGACPPDRDPETAPMNHSPRADFDPAVLGDAAAVYAALATDRLTLLAEKEATE</sequence>
<evidence type="ECO:0000259" key="3">
    <source>
        <dbReference type="Pfam" id="PF07687"/>
    </source>
</evidence>
<keyword evidence="1 4" id="KW-0378">Hydrolase</keyword>
<dbReference type="FunFam" id="3.30.70.360:FF:000001">
    <property type="entry name" value="N-acetyldiaminopimelate deacetylase"/>
    <property type="match status" value="1"/>
</dbReference>
<dbReference type="KEGG" id="eke:EK0264_12205"/>
<dbReference type="InterPro" id="IPR036264">
    <property type="entry name" value="Bact_exopeptidase_dim_dom"/>
</dbReference>
<dbReference type="CDD" id="cd03886">
    <property type="entry name" value="M20_Acy1"/>
    <property type="match status" value="1"/>
</dbReference>
<dbReference type="EMBL" id="CP047156">
    <property type="protein sequence ID" value="QHC00973.1"/>
    <property type="molecule type" value="Genomic_DNA"/>
</dbReference>
<protein>
    <submittedName>
        <fullName evidence="4">Amidohydrolase</fullName>
    </submittedName>
</protein>
<dbReference type="GO" id="GO:0019877">
    <property type="term" value="P:diaminopimelate biosynthetic process"/>
    <property type="evidence" value="ECO:0007669"/>
    <property type="project" value="UniProtKB-ARBA"/>
</dbReference>
<dbReference type="PANTHER" id="PTHR11014">
    <property type="entry name" value="PEPTIDASE M20 FAMILY MEMBER"/>
    <property type="match status" value="1"/>
</dbReference>
<name>A0A7L4YPY9_9ACTN</name>
<dbReference type="Pfam" id="PF07687">
    <property type="entry name" value="M20_dimer"/>
    <property type="match status" value="1"/>
</dbReference>
<dbReference type="SUPFAM" id="SSF53187">
    <property type="entry name" value="Zn-dependent exopeptidases"/>
    <property type="match status" value="1"/>
</dbReference>
<feature type="binding site" evidence="2">
    <location>
        <position position="139"/>
    </location>
    <ligand>
        <name>Mn(2+)</name>
        <dbReference type="ChEBI" id="CHEBI:29035"/>
        <label>2</label>
    </ligand>
</feature>
<dbReference type="InParanoid" id="A0A7L4YPY9"/>
<dbReference type="InterPro" id="IPR017439">
    <property type="entry name" value="Amidohydrolase"/>
</dbReference>
<evidence type="ECO:0000313" key="4">
    <source>
        <dbReference type="EMBL" id="QHC00973.1"/>
    </source>
</evidence>
<dbReference type="AlphaFoldDB" id="A0A7L4YPY9"/>
<dbReference type="InterPro" id="IPR002933">
    <property type="entry name" value="Peptidase_M20"/>
</dbReference>
<gene>
    <name evidence="4" type="ORF">EK0264_12205</name>
</gene>
<comment type="cofactor">
    <cofactor evidence="2">
        <name>Mn(2+)</name>
        <dbReference type="ChEBI" id="CHEBI:29035"/>
    </cofactor>
    <text evidence="2">The Mn(2+) ion enhances activity.</text>
</comment>
<keyword evidence="5" id="KW-1185">Reference proteome</keyword>
<dbReference type="Pfam" id="PF01546">
    <property type="entry name" value="Peptidase_M20"/>
    <property type="match status" value="1"/>
</dbReference>
<dbReference type="SUPFAM" id="SSF55031">
    <property type="entry name" value="Bacterial exopeptidase dimerisation domain"/>
    <property type="match status" value="1"/>
</dbReference>
<feature type="domain" description="Peptidase M20 dimerisation" evidence="3">
    <location>
        <begin position="192"/>
        <end position="270"/>
    </location>
</feature>
<dbReference type="Gene3D" id="3.40.630.10">
    <property type="entry name" value="Zn peptidases"/>
    <property type="match status" value="1"/>
</dbReference>
<dbReference type="InterPro" id="IPR011650">
    <property type="entry name" value="Peptidase_M20_dimer"/>
</dbReference>